<evidence type="ECO:0008006" key="3">
    <source>
        <dbReference type="Google" id="ProtNLM"/>
    </source>
</evidence>
<organism evidence="1 2">
    <name type="scientific">Phialophora macrospora</name>
    <dbReference type="NCBI Taxonomy" id="1851006"/>
    <lineage>
        <taxon>Eukaryota</taxon>
        <taxon>Fungi</taxon>
        <taxon>Dikarya</taxon>
        <taxon>Ascomycota</taxon>
        <taxon>Pezizomycotina</taxon>
        <taxon>Eurotiomycetes</taxon>
        <taxon>Chaetothyriomycetidae</taxon>
        <taxon>Chaetothyriales</taxon>
        <taxon>Herpotrichiellaceae</taxon>
        <taxon>Phialophora</taxon>
    </lineage>
</organism>
<accession>A0A0D2EBA3</accession>
<dbReference type="Gene3D" id="3.60.15.10">
    <property type="entry name" value="Ribonuclease Z/Hydroxyacylglutathione hydrolase-like"/>
    <property type="match status" value="1"/>
</dbReference>
<gene>
    <name evidence="1" type="ORF">PV04_03701</name>
</gene>
<reference evidence="1 2" key="1">
    <citation type="submission" date="2015-01" db="EMBL/GenBank/DDBJ databases">
        <title>The Genome Sequence of Capronia semiimmersa CBS27337.</title>
        <authorList>
            <consortium name="The Broad Institute Genomics Platform"/>
            <person name="Cuomo C."/>
            <person name="de Hoog S."/>
            <person name="Gorbushina A."/>
            <person name="Stielow B."/>
            <person name="Teixiera M."/>
            <person name="Abouelleil A."/>
            <person name="Chapman S.B."/>
            <person name="Priest M."/>
            <person name="Young S.K."/>
            <person name="Wortman J."/>
            <person name="Nusbaum C."/>
            <person name="Birren B."/>
        </authorList>
    </citation>
    <scope>NUCLEOTIDE SEQUENCE [LARGE SCALE GENOMIC DNA]</scope>
    <source>
        <strain evidence="1 2">CBS 27337</strain>
    </source>
</reference>
<keyword evidence="2" id="KW-1185">Reference proteome</keyword>
<dbReference type="InterPro" id="IPR036866">
    <property type="entry name" value="RibonucZ/Hydroxyglut_hydro"/>
</dbReference>
<sequence length="608" mass="66797">MADPGLGESHPRGINNLSHPWCRSTAGSIRTASYPAIIGTSHNHSRLSSLCKMVCSHLNLSFLSLLVASQFLAQTISAQLPDAATLLQQGIAALGGRDALSDISGLTYGTTGIYRSYTLMQNYDLNPPDTKIASSGSQTISFQFLSDGQIQQRIDRLYQLSPYYYFGDGQLLPRNITLTVRSGSDGYACLTRGNLLVAQPPDVVGGYVYAPLAEWFVLEAMKLSPLLLTQFNPDTTTAEFIDVNGISLPSVHDPDLDITIIFNAETSLPLFIRTIEDHALYGPSTRDLHVSNYTTVGGVLFPHRLTTLYNGWVIEDFDVSAVTINPNFASTFFDGLSANSSVLANAVPETDQDYTRAEVSEWAQNLIYSGFYTGSLGAINATQPIPALPNAHHIIFTDADLYKQWVLVFEDAIFVTDAPAHQSELLIRWVRTNFGRPVTHVLVTHHHHDHIYGISNFINQGAQLVVPEMTKDFWSTVPDARIITFNESSPFIHRDSKMQVRHVWHPDAPHAADLANVIITSSCPGPDDPIAVMEADVWNPGFPPLTLDMAEAKAWLDQIRRDGLSRNALITPCHGNIGPLTDMIAALDAQYPDLKTTDWTLGGPLCDH</sequence>
<evidence type="ECO:0000313" key="1">
    <source>
        <dbReference type="EMBL" id="KIW71547.1"/>
    </source>
</evidence>
<evidence type="ECO:0000313" key="2">
    <source>
        <dbReference type="Proteomes" id="UP000054266"/>
    </source>
</evidence>
<dbReference type="HOGENOM" id="CLU_025636_0_0_1"/>
<dbReference type="Proteomes" id="UP000054266">
    <property type="component" value="Unassembled WGS sequence"/>
</dbReference>
<protein>
    <recommendedName>
        <fullName evidence="3">Metallo-beta-lactamase domain-containing protein</fullName>
    </recommendedName>
</protein>
<dbReference type="EMBL" id="KN846957">
    <property type="protein sequence ID" value="KIW71547.1"/>
    <property type="molecule type" value="Genomic_DNA"/>
</dbReference>
<dbReference type="AlphaFoldDB" id="A0A0D2EBA3"/>
<proteinExistence type="predicted"/>
<dbReference type="SUPFAM" id="SSF56281">
    <property type="entry name" value="Metallo-hydrolase/oxidoreductase"/>
    <property type="match status" value="1"/>
</dbReference>
<name>A0A0D2EBA3_9EURO</name>